<gene>
    <name evidence="9" type="ORF">SAMN05421731_11034</name>
</gene>
<feature type="transmembrane region" description="Helical" evidence="6">
    <location>
        <begin position="304"/>
        <end position="322"/>
    </location>
</feature>
<feature type="domain" description="Na+/H+ antiporter NhaC-like C-terminal" evidence="7">
    <location>
        <begin position="150"/>
        <end position="476"/>
    </location>
</feature>
<comment type="subcellular location">
    <subcellularLocation>
        <location evidence="1">Cell membrane</location>
        <topology evidence="1">Multi-pass membrane protein</topology>
    </subcellularLocation>
</comment>
<feature type="transmembrane region" description="Helical" evidence="6">
    <location>
        <begin position="6"/>
        <end position="38"/>
    </location>
</feature>
<keyword evidence="4 6" id="KW-1133">Transmembrane helix</keyword>
<dbReference type="InterPro" id="IPR052576">
    <property type="entry name" value="AA_Transporter-Related"/>
</dbReference>
<dbReference type="AlphaFoldDB" id="A0A240EC53"/>
<dbReference type="PRINTS" id="PR00173">
    <property type="entry name" value="EDTRNSPORT"/>
</dbReference>
<feature type="transmembrane region" description="Helical" evidence="6">
    <location>
        <begin position="373"/>
        <end position="391"/>
    </location>
</feature>
<dbReference type="InterPro" id="IPR018461">
    <property type="entry name" value="Na/H_Antiport_NhaC-like_C"/>
</dbReference>
<keyword evidence="10" id="KW-1185">Reference proteome</keyword>
<dbReference type="EMBL" id="OANT01000010">
    <property type="protein sequence ID" value="SNX46287.1"/>
    <property type="molecule type" value="Genomic_DNA"/>
</dbReference>
<keyword evidence="3 6" id="KW-0812">Transmembrane</keyword>
<evidence type="ECO:0000256" key="1">
    <source>
        <dbReference type="ARBA" id="ARBA00004651"/>
    </source>
</evidence>
<keyword evidence="2" id="KW-1003">Cell membrane</keyword>
<dbReference type="PANTHER" id="PTHR37821">
    <property type="entry name" value="AMINO ACID TRANSPORTER YUIF-RELATED"/>
    <property type="match status" value="1"/>
</dbReference>
<evidence type="ECO:0000256" key="5">
    <source>
        <dbReference type="ARBA" id="ARBA00023136"/>
    </source>
</evidence>
<evidence type="ECO:0000259" key="8">
    <source>
        <dbReference type="Pfam" id="PF13726"/>
    </source>
</evidence>
<feature type="transmembrane region" description="Helical" evidence="6">
    <location>
        <begin position="334"/>
        <end position="353"/>
    </location>
</feature>
<feature type="transmembrane region" description="Helical" evidence="6">
    <location>
        <begin position="102"/>
        <end position="134"/>
    </location>
</feature>
<feature type="transmembrane region" description="Helical" evidence="6">
    <location>
        <begin position="403"/>
        <end position="429"/>
    </location>
</feature>
<feature type="transmembrane region" description="Helical" evidence="6">
    <location>
        <begin position="464"/>
        <end position="481"/>
    </location>
</feature>
<accession>A0A240EC53</accession>
<protein>
    <recommendedName>
        <fullName evidence="11">Na+/H+ antiporter NhaC</fullName>
    </recommendedName>
</protein>
<evidence type="ECO:0000256" key="2">
    <source>
        <dbReference type="ARBA" id="ARBA00022475"/>
    </source>
</evidence>
<sequence length="482" mass="50928">MNAVVVAIAVMFALSLARVSVVLTLVVSAIIGGLVAGLSLSDTVQAFNAGLGDGAEVALAYAVLGAFALALSKSGLPDLLAHKLIGILGMEASQNQATKVKYLLLGILLISAIFSQNLIPVHIAFIPVLVPPLLKVMNHLKLDRRAAACVLTLGLVGTYIFLPVGFGAIFLEQILMGNINKIGAAYGLHVDRWMMPAGMAISVLGMVIGTLFAVFVTYRKPRIYQDREIKPVTTIDLDKPLRATAQDEQHQQAHLQNDTLQQDAEELKQEAQDVPKISKKVMLMAILAIVLTLAAQLYSGSMILGGLVGFAILSTAGIFKWQQADDVFVQGMRMMALVGFIMISAAGFASVMTHTGDINQLVNGVVHLIGDNHALAAFLMLFIGLFVTIGIGSSFSSVPVLAVIYVPLCVQFGFSPLATVALIGTAAALGDAGSPASDSTLGPTAGLGVDGQHDHIWDTVVPTFIHFNIPLLIFGWIAAMIL</sequence>
<keyword evidence="5 6" id="KW-0472">Membrane</keyword>
<dbReference type="GO" id="GO:0005886">
    <property type="term" value="C:plasma membrane"/>
    <property type="evidence" value="ECO:0007669"/>
    <property type="project" value="UniProtKB-SubCell"/>
</dbReference>
<proteinExistence type="predicted"/>
<name>A0A240EC53_9GAMM</name>
<feature type="transmembrane region" description="Helical" evidence="6">
    <location>
        <begin position="197"/>
        <end position="218"/>
    </location>
</feature>
<evidence type="ECO:0000256" key="3">
    <source>
        <dbReference type="ARBA" id="ARBA00022692"/>
    </source>
</evidence>
<evidence type="ECO:0000313" key="10">
    <source>
        <dbReference type="Proteomes" id="UP000219042"/>
    </source>
</evidence>
<dbReference type="InterPro" id="IPR032813">
    <property type="entry name" value="Na_H_antiport_N"/>
</dbReference>
<evidence type="ECO:0000259" key="7">
    <source>
        <dbReference type="Pfam" id="PF03553"/>
    </source>
</evidence>
<evidence type="ECO:0000256" key="6">
    <source>
        <dbReference type="SAM" id="Phobius"/>
    </source>
</evidence>
<feature type="transmembrane region" description="Helical" evidence="6">
    <location>
        <begin position="281"/>
        <end position="298"/>
    </location>
</feature>
<dbReference type="Pfam" id="PF03553">
    <property type="entry name" value="Na_H_antiporter"/>
    <property type="match status" value="1"/>
</dbReference>
<feature type="domain" description="Putative Na+/H+ antiporter N-terminal" evidence="8">
    <location>
        <begin position="2"/>
        <end position="87"/>
    </location>
</feature>
<reference evidence="10" key="1">
    <citation type="submission" date="2016-09" db="EMBL/GenBank/DDBJ databases">
        <authorList>
            <person name="Varghese N."/>
            <person name="Submissions S."/>
        </authorList>
    </citation>
    <scope>NUCLEOTIDE SEQUENCE [LARGE SCALE GENOMIC DNA]</scope>
    <source>
        <strain evidence="10">ANC 4466</strain>
    </source>
</reference>
<dbReference type="OrthoDB" id="9772446at2"/>
<dbReference type="Pfam" id="PF13726">
    <property type="entry name" value="Na_H_antiport_2"/>
    <property type="match status" value="1"/>
</dbReference>
<dbReference type="PANTHER" id="PTHR37821:SF1">
    <property type="entry name" value="AMINO ACID TRANSPORTER YUIF-RELATED"/>
    <property type="match status" value="1"/>
</dbReference>
<evidence type="ECO:0008006" key="11">
    <source>
        <dbReference type="Google" id="ProtNLM"/>
    </source>
</evidence>
<dbReference type="RefSeq" id="WP_097080035.1">
    <property type="nucleotide sequence ID" value="NZ_BAABHT010000017.1"/>
</dbReference>
<evidence type="ECO:0000313" key="9">
    <source>
        <dbReference type="EMBL" id="SNX46287.1"/>
    </source>
</evidence>
<evidence type="ECO:0000256" key="4">
    <source>
        <dbReference type="ARBA" id="ARBA00022989"/>
    </source>
</evidence>
<feature type="transmembrane region" description="Helical" evidence="6">
    <location>
        <begin position="146"/>
        <end position="171"/>
    </location>
</feature>
<organism evidence="9 10">
    <name type="scientific">Acinetobacter puyangensis</name>
    <dbReference type="NCBI Taxonomy" id="1096779"/>
    <lineage>
        <taxon>Bacteria</taxon>
        <taxon>Pseudomonadati</taxon>
        <taxon>Pseudomonadota</taxon>
        <taxon>Gammaproteobacteria</taxon>
        <taxon>Moraxellales</taxon>
        <taxon>Moraxellaceae</taxon>
        <taxon>Acinetobacter</taxon>
    </lineage>
</organism>
<dbReference type="Proteomes" id="UP000219042">
    <property type="component" value="Unassembled WGS sequence"/>
</dbReference>
<feature type="transmembrane region" description="Helical" evidence="6">
    <location>
        <begin position="50"/>
        <end position="71"/>
    </location>
</feature>